<protein>
    <submittedName>
        <fullName evidence="1">Uncharacterized protein</fullName>
    </submittedName>
</protein>
<comment type="caution">
    <text evidence="1">The sequence shown here is derived from an EMBL/GenBank/DDBJ whole genome shotgun (WGS) entry which is preliminary data.</text>
</comment>
<reference evidence="1" key="1">
    <citation type="journal article" date="2014" name="Front. Microbiol.">
        <title>High frequency of phylogenetically diverse reductive dehalogenase-homologous genes in deep subseafloor sedimentary metagenomes.</title>
        <authorList>
            <person name="Kawai M."/>
            <person name="Futagami T."/>
            <person name="Toyoda A."/>
            <person name="Takaki Y."/>
            <person name="Nishi S."/>
            <person name="Hori S."/>
            <person name="Arai W."/>
            <person name="Tsubouchi T."/>
            <person name="Morono Y."/>
            <person name="Uchiyama I."/>
            <person name="Ito T."/>
            <person name="Fujiyama A."/>
            <person name="Inagaki F."/>
            <person name="Takami H."/>
        </authorList>
    </citation>
    <scope>NUCLEOTIDE SEQUENCE</scope>
    <source>
        <strain evidence="1">Expedition CK06-06</strain>
    </source>
</reference>
<gene>
    <name evidence="1" type="ORF">S01H1_45952</name>
</gene>
<sequence length="263" mass="28165">RVAALLVASAALLRKMNARQLKRRILVVIEKKMATLPTGRRVTPIAGALELPRVRVFVASGAGNRVKLVAAVFVTLAALQSGVFAGQRESRGSVIEKKVPPVPPAFVVAVLAIHRELAVVRVFVASVASNRVELVAAVFVTFAALQSGVFAGQRKSRCGVIEGKVSPLPLTFVVTVLAIRRELAVVRVFVASVAGDRAELEPAVFMALAALQSGVFAGQRELRRGVIEEKIPPRPSAFDVTVLAIRRELAVVRVFVAFAARLR</sequence>
<name>X0UY14_9ZZZZ</name>
<accession>X0UY14</accession>
<organism evidence="1">
    <name type="scientific">marine sediment metagenome</name>
    <dbReference type="NCBI Taxonomy" id="412755"/>
    <lineage>
        <taxon>unclassified sequences</taxon>
        <taxon>metagenomes</taxon>
        <taxon>ecological metagenomes</taxon>
    </lineage>
</organism>
<feature type="non-terminal residue" evidence="1">
    <location>
        <position position="1"/>
    </location>
</feature>
<feature type="non-terminal residue" evidence="1">
    <location>
        <position position="263"/>
    </location>
</feature>
<evidence type="ECO:0000313" key="1">
    <source>
        <dbReference type="EMBL" id="GAG04057.1"/>
    </source>
</evidence>
<dbReference type="EMBL" id="BARS01029397">
    <property type="protein sequence ID" value="GAG04057.1"/>
    <property type="molecule type" value="Genomic_DNA"/>
</dbReference>
<proteinExistence type="predicted"/>
<dbReference type="AlphaFoldDB" id="X0UY14"/>